<dbReference type="Gene3D" id="1.10.8.870">
    <property type="entry name" value="Alpha-glycerophosphate oxidase, cap domain"/>
    <property type="match status" value="1"/>
</dbReference>
<evidence type="ECO:0000256" key="10">
    <source>
        <dbReference type="SAM" id="MobiDB-lite"/>
    </source>
</evidence>
<keyword evidence="5" id="KW-0319">Glycerol metabolism</keyword>
<keyword evidence="14" id="KW-1185">Reference proteome</keyword>
<dbReference type="GO" id="GO:0004368">
    <property type="term" value="F:glycerol-3-phosphate dehydrogenase (quinone) activity"/>
    <property type="evidence" value="ECO:0007669"/>
    <property type="project" value="UniProtKB-EC"/>
</dbReference>
<dbReference type="Gene3D" id="3.50.50.60">
    <property type="entry name" value="FAD/NAD(P)-binding domain"/>
    <property type="match status" value="1"/>
</dbReference>
<dbReference type="PANTHER" id="PTHR11985:SF35">
    <property type="entry name" value="ANAEROBIC GLYCEROL-3-PHOSPHATE DEHYDROGENASE SUBUNIT A"/>
    <property type="match status" value="1"/>
</dbReference>
<comment type="pathway">
    <text evidence="2">Polyol metabolism; glycerol degradation via glycerol kinase pathway; glycerone phosphate from sn-glycerol 3-phosphate (aerobic route): step 1/1.</text>
</comment>
<dbReference type="Pfam" id="PF01266">
    <property type="entry name" value="DAO"/>
    <property type="match status" value="1"/>
</dbReference>
<feature type="region of interest" description="Disordered" evidence="10">
    <location>
        <begin position="537"/>
        <end position="556"/>
    </location>
</feature>
<dbReference type="AlphaFoldDB" id="A0A934J8Y2"/>
<dbReference type="PANTHER" id="PTHR11985">
    <property type="entry name" value="GLYCEROL-3-PHOSPHATE DEHYDROGENASE"/>
    <property type="match status" value="1"/>
</dbReference>
<dbReference type="PROSITE" id="PS00978">
    <property type="entry name" value="FAD_G3PDH_2"/>
    <property type="match status" value="1"/>
</dbReference>
<dbReference type="InterPro" id="IPR000447">
    <property type="entry name" value="G3P_DH_FAD-dep"/>
</dbReference>
<dbReference type="GO" id="GO:0046168">
    <property type="term" value="P:glycerol-3-phosphate catabolic process"/>
    <property type="evidence" value="ECO:0007669"/>
    <property type="project" value="TreeGrafter"/>
</dbReference>
<dbReference type="SUPFAM" id="SSF51905">
    <property type="entry name" value="FAD/NAD(P)-binding domain"/>
    <property type="match status" value="1"/>
</dbReference>
<keyword evidence="7 9" id="KW-0560">Oxidoreductase</keyword>
<dbReference type="InterPro" id="IPR006076">
    <property type="entry name" value="FAD-dep_OxRdtase"/>
</dbReference>
<evidence type="ECO:0000313" key="14">
    <source>
        <dbReference type="Proteomes" id="UP000640274"/>
    </source>
</evidence>
<dbReference type="InterPro" id="IPR036188">
    <property type="entry name" value="FAD/NAD-bd_sf"/>
</dbReference>
<dbReference type="EC" id="1.1.5.3" evidence="9"/>
<evidence type="ECO:0000259" key="11">
    <source>
        <dbReference type="Pfam" id="PF01266"/>
    </source>
</evidence>
<gene>
    <name evidence="13" type="ORF">JFN88_14995</name>
</gene>
<evidence type="ECO:0000256" key="8">
    <source>
        <dbReference type="ARBA" id="ARBA00049055"/>
    </source>
</evidence>
<reference evidence="13" key="1">
    <citation type="submission" date="2020-12" db="EMBL/GenBank/DDBJ databases">
        <authorList>
            <person name="Huq M.A."/>
        </authorList>
    </citation>
    <scope>NUCLEOTIDE SEQUENCE</scope>
    <source>
        <strain evidence="13">MAHUQ-46</strain>
    </source>
</reference>
<sequence length="556" mass="61612">MNRIFGGNRSRQLAEMEKNEFDVLIIGGGITGAGIALDAQKRGMKTALIEMQDFAAGTSSRSTKLVHGGLRYLKQFELKMVADVGKERAIVYENGPHVTTPEWMLLPFYKGGTFGAFTTSIGLRVYDFLAGVKREERRKMLSREETLNKEPLLRRDGLKGGGYYVEYRTDDARLTIEVMKKAIEAGGQLLNYVKAEELLYEDGKLAGVVAKDVLGGGTYRIKAREVVNATGPWVDTLRELDGSRKGKTLRLTKGVHLVFDEARFPLHQSIYFDTPDGRMVFAIPRDGKTYIGTTDTDYSGDTAHPLVTAEDRNYVLAAANGMFPDLKLTEADIESSWAGLRPLIYEAGKSPSEVSRKDEIFVSPSGMITIAGGKLTGYRKMAETVTNLLASRLLNNGRGPFEPCSTKTLPISGGDVGGSRQFPSFVKKMAGIGADLGLSPEAAEQLARRYGSNVTAVYSRIPTIEENSHGLPLELHAELLYAIEEELAVKPVDFFIRRTGSVFFDIDWARRWAEPVIRFMAEALAYTEEQKRDFTDELERELTAAASPKKSRKNKR</sequence>
<evidence type="ECO:0000256" key="7">
    <source>
        <dbReference type="ARBA" id="ARBA00023002"/>
    </source>
</evidence>
<dbReference type="RefSeq" id="WP_199020082.1">
    <property type="nucleotide sequence ID" value="NZ_JAELUP010000077.1"/>
</dbReference>
<keyword evidence="6" id="KW-0274">FAD</keyword>
<feature type="domain" description="Alpha-glycerophosphate oxidase C-terminal" evidence="12">
    <location>
        <begin position="404"/>
        <end position="531"/>
    </location>
</feature>
<dbReference type="PRINTS" id="PR01001">
    <property type="entry name" value="FADG3PDH"/>
</dbReference>
<dbReference type="Pfam" id="PF16901">
    <property type="entry name" value="DAO_C"/>
    <property type="match status" value="1"/>
</dbReference>
<dbReference type="PROSITE" id="PS00977">
    <property type="entry name" value="FAD_G3PDH_1"/>
    <property type="match status" value="1"/>
</dbReference>
<evidence type="ECO:0000256" key="4">
    <source>
        <dbReference type="ARBA" id="ARBA00022630"/>
    </source>
</evidence>
<comment type="caution">
    <text evidence="13">The sequence shown here is derived from an EMBL/GenBank/DDBJ whole genome shotgun (WGS) entry which is preliminary data.</text>
</comment>
<evidence type="ECO:0000256" key="2">
    <source>
        <dbReference type="ARBA" id="ARBA00004977"/>
    </source>
</evidence>
<feature type="domain" description="FAD dependent oxidoreductase" evidence="11">
    <location>
        <begin position="22"/>
        <end position="351"/>
    </location>
</feature>
<comment type="cofactor">
    <cofactor evidence="1 9">
        <name>FAD</name>
        <dbReference type="ChEBI" id="CHEBI:57692"/>
    </cofactor>
</comment>
<evidence type="ECO:0000256" key="5">
    <source>
        <dbReference type="ARBA" id="ARBA00022798"/>
    </source>
</evidence>
<dbReference type="SUPFAM" id="SSF54373">
    <property type="entry name" value="FAD-linked reductases, C-terminal domain"/>
    <property type="match status" value="1"/>
</dbReference>
<dbReference type="InterPro" id="IPR038299">
    <property type="entry name" value="DAO_C_sf"/>
</dbReference>
<keyword evidence="4 9" id="KW-0285">Flavoprotein</keyword>
<name>A0A934J8Y2_9BACL</name>
<evidence type="ECO:0000256" key="6">
    <source>
        <dbReference type="ARBA" id="ARBA00022827"/>
    </source>
</evidence>
<dbReference type="Proteomes" id="UP000640274">
    <property type="component" value="Unassembled WGS sequence"/>
</dbReference>
<evidence type="ECO:0000256" key="1">
    <source>
        <dbReference type="ARBA" id="ARBA00001974"/>
    </source>
</evidence>
<dbReference type="GO" id="GO:0006071">
    <property type="term" value="P:glycerol metabolic process"/>
    <property type="evidence" value="ECO:0007669"/>
    <property type="project" value="UniProtKB-KW"/>
</dbReference>
<evidence type="ECO:0000313" key="13">
    <source>
        <dbReference type="EMBL" id="MBJ6362540.1"/>
    </source>
</evidence>
<accession>A0A934J8Y2</accession>
<evidence type="ECO:0000256" key="9">
    <source>
        <dbReference type="RuleBase" id="RU361217"/>
    </source>
</evidence>
<dbReference type="EMBL" id="JAELUP010000077">
    <property type="protein sequence ID" value="MBJ6362540.1"/>
    <property type="molecule type" value="Genomic_DNA"/>
</dbReference>
<proteinExistence type="inferred from homology"/>
<dbReference type="Gene3D" id="3.30.9.10">
    <property type="entry name" value="D-Amino Acid Oxidase, subunit A, domain 2"/>
    <property type="match status" value="1"/>
</dbReference>
<dbReference type="GO" id="GO:0009331">
    <property type="term" value="C:glycerol-3-phosphate dehydrogenase (FAD) complex"/>
    <property type="evidence" value="ECO:0007669"/>
    <property type="project" value="UniProtKB-UniRule"/>
</dbReference>
<evidence type="ECO:0000256" key="3">
    <source>
        <dbReference type="ARBA" id="ARBA00007330"/>
    </source>
</evidence>
<comment type="similarity">
    <text evidence="3 9">Belongs to the FAD-dependent glycerol-3-phosphate dehydrogenase family.</text>
</comment>
<organism evidence="13 14">
    <name type="scientific">Paenibacillus roseus</name>
    <dbReference type="NCBI Taxonomy" id="2798579"/>
    <lineage>
        <taxon>Bacteria</taxon>
        <taxon>Bacillati</taxon>
        <taxon>Bacillota</taxon>
        <taxon>Bacilli</taxon>
        <taxon>Bacillales</taxon>
        <taxon>Paenibacillaceae</taxon>
        <taxon>Paenibacillus</taxon>
    </lineage>
</organism>
<protein>
    <recommendedName>
        <fullName evidence="9">Glycerol-3-phosphate dehydrogenase</fullName>
        <ecNumber evidence="9">1.1.5.3</ecNumber>
    </recommendedName>
</protein>
<comment type="catalytic activity">
    <reaction evidence="8 9">
        <text>a quinone + sn-glycerol 3-phosphate = dihydroxyacetone phosphate + a quinol</text>
        <dbReference type="Rhea" id="RHEA:18977"/>
        <dbReference type="ChEBI" id="CHEBI:24646"/>
        <dbReference type="ChEBI" id="CHEBI:57597"/>
        <dbReference type="ChEBI" id="CHEBI:57642"/>
        <dbReference type="ChEBI" id="CHEBI:132124"/>
        <dbReference type="EC" id="1.1.5.3"/>
    </reaction>
</comment>
<dbReference type="InterPro" id="IPR031656">
    <property type="entry name" value="DAO_C"/>
</dbReference>
<evidence type="ECO:0000259" key="12">
    <source>
        <dbReference type="Pfam" id="PF16901"/>
    </source>
</evidence>